<dbReference type="OrthoDB" id="5796096at2"/>
<protein>
    <submittedName>
        <fullName evidence="2">Uncharacterized protein</fullName>
    </submittedName>
</protein>
<dbReference type="Proteomes" id="UP000199496">
    <property type="component" value="Unassembled WGS sequence"/>
</dbReference>
<dbReference type="EMBL" id="FOFO01000001">
    <property type="protein sequence ID" value="SEP56601.1"/>
    <property type="molecule type" value="Genomic_DNA"/>
</dbReference>
<name>A0A1H8YX16_9GAMM</name>
<dbReference type="STRING" id="867345.SAMN05421693_10128"/>
<evidence type="ECO:0000313" key="2">
    <source>
        <dbReference type="EMBL" id="SEP56601.1"/>
    </source>
</evidence>
<feature type="transmembrane region" description="Helical" evidence="1">
    <location>
        <begin position="49"/>
        <end position="69"/>
    </location>
</feature>
<gene>
    <name evidence="2" type="ORF">SAMN05421693_10128</name>
</gene>
<keyword evidence="1" id="KW-0472">Membrane</keyword>
<keyword evidence="1" id="KW-0812">Transmembrane</keyword>
<accession>A0A1H8YX16</accession>
<sequence>MPAPIGFGTRLLLILLSFAGIIMAMTGILELATAGTGGLYPPAWRFPGYAWILTVGGYVLMIPMGWLYLRDIKSETD</sequence>
<organism evidence="2 3">
    <name type="scientific">Ectothiorhodospira magna</name>
    <dbReference type="NCBI Taxonomy" id="867345"/>
    <lineage>
        <taxon>Bacteria</taxon>
        <taxon>Pseudomonadati</taxon>
        <taxon>Pseudomonadota</taxon>
        <taxon>Gammaproteobacteria</taxon>
        <taxon>Chromatiales</taxon>
        <taxon>Ectothiorhodospiraceae</taxon>
        <taxon>Ectothiorhodospira</taxon>
    </lineage>
</organism>
<proteinExistence type="predicted"/>
<feature type="transmembrane region" description="Helical" evidence="1">
    <location>
        <begin position="12"/>
        <end position="29"/>
    </location>
</feature>
<reference evidence="2 3" key="1">
    <citation type="submission" date="2016-10" db="EMBL/GenBank/DDBJ databases">
        <authorList>
            <person name="de Groot N.N."/>
        </authorList>
    </citation>
    <scope>NUCLEOTIDE SEQUENCE [LARGE SCALE GENOMIC DNA]</scope>
    <source>
        <strain evidence="2 3">B7-7</strain>
    </source>
</reference>
<dbReference type="RefSeq" id="WP_090202258.1">
    <property type="nucleotide sequence ID" value="NZ_FOFO01000001.1"/>
</dbReference>
<evidence type="ECO:0000313" key="3">
    <source>
        <dbReference type="Proteomes" id="UP000199496"/>
    </source>
</evidence>
<keyword evidence="1" id="KW-1133">Transmembrane helix</keyword>
<evidence type="ECO:0000256" key="1">
    <source>
        <dbReference type="SAM" id="Phobius"/>
    </source>
</evidence>
<keyword evidence="3" id="KW-1185">Reference proteome</keyword>
<dbReference type="AlphaFoldDB" id="A0A1H8YX16"/>